<protein>
    <submittedName>
        <fullName evidence="5">Uncharacterized protein LOC114339169</fullName>
    </submittedName>
</protein>
<sequence>MSNKRQRFSYDDDIVLLKEIVSRNPFANGKEAWCEVKNSFSILTQKDFTIKSIRQHFQMLIGAWKKKDTETQKSSGIEEPYCQKDHLLQEAWDLMSAQPNLKIKKVAVNDMNVAKDRRINFAKKFFEEEKENLGCFIEHDYCADEPEEFLNDIELLPEDVTTPATLPEDVATLTLPENMTTPATLPEDVATVFTLPENKAAPSMLPKKMAAPSSSGATEPRVSIEVPSKKCQTPVRSILTPNVLGSIKSKARKTSYIRKTGLDFLQQKNKKDVELEEKRINCEEKKLKLEEKRKKK</sequence>
<dbReference type="PANTHER" id="PTHR37558:SF1">
    <property type="entry name" value="HTH CENPB-TYPE DOMAIN-CONTAINING PROTEIN"/>
    <property type="match status" value="1"/>
</dbReference>
<organism evidence="5">
    <name type="scientific">Diabrotica virgifera virgifera</name>
    <name type="common">western corn rootworm</name>
    <dbReference type="NCBI Taxonomy" id="50390"/>
    <lineage>
        <taxon>Eukaryota</taxon>
        <taxon>Metazoa</taxon>
        <taxon>Ecdysozoa</taxon>
        <taxon>Arthropoda</taxon>
        <taxon>Hexapoda</taxon>
        <taxon>Insecta</taxon>
        <taxon>Pterygota</taxon>
        <taxon>Neoptera</taxon>
        <taxon>Endopterygota</taxon>
        <taxon>Coleoptera</taxon>
        <taxon>Polyphaga</taxon>
        <taxon>Cucujiformia</taxon>
        <taxon>Chrysomeloidea</taxon>
        <taxon>Chrysomelidae</taxon>
        <taxon>Galerucinae</taxon>
        <taxon>Diabroticina</taxon>
        <taxon>Diabroticites</taxon>
        <taxon>Diabrotica</taxon>
    </lineage>
</organism>
<feature type="region of interest" description="Disordered" evidence="2">
    <location>
        <begin position="206"/>
        <end position="227"/>
    </location>
</feature>
<reference evidence="5" key="1">
    <citation type="submission" date="2025-04" db="UniProtKB">
        <authorList>
            <consortium name="RefSeq"/>
        </authorList>
    </citation>
    <scope>IDENTIFICATION</scope>
    <source>
        <tissue evidence="5">Whole insect</tissue>
    </source>
</reference>
<keyword evidence="1" id="KW-0175">Coiled coil</keyword>
<dbReference type="Proteomes" id="UP001652700">
    <property type="component" value="Unplaced"/>
</dbReference>
<feature type="coiled-coil region" evidence="1">
    <location>
        <begin position="265"/>
        <end position="295"/>
    </location>
</feature>
<gene>
    <name evidence="5" type="primary">LOC114339169</name>
</gene>
<dbReference type="OrthoDB" id="6508955at2759"/>
<reference evidence="3" key="2">
    <citation type="submission" date="2025-05" db="UniProtKB">
        <authorList>
            <consortium name="EnsemblMetazoa"/>
        </authorList>
    </citation>
    <scope>IDENTIFICATION</scope>
</reference>
<dbReference type="AlphaFoldDB" id="A0A6P7GPA0"/>
<accession>A0A6P7GPA0</accession>
<proteinExistence type="predicted"/>
<evidence type="ECO:0000256" key="2">
    <source>
        <dbReference type="SAM" id="MobiDB-lite"/>
    </source>
</evidence>
<keyword evidence="4" id="KW-1185">Reference proteome</keyword>
<dbReference type="GeneID" id="114339169"/>
<dbReference type="EnsemblMetazoa" id="XM_028289799.2">
    <property type="protein sequence ID" value="XP_028145600.1"/>
    <property type="gene ID" value="LOC114339169"/>
</dbReference>
<dbReference type="PANTHER" id="PTHR37558">
    <property type="entry name" value="HTH CENPB-TYPE DOMAIN-CONTAINING PROTEIN"/>
    <property type="match status" value="1"/>
</dbReference>
<evidence type="ECO:0000313" key="5">
    <source>
        <dbReference type="RefSeq" id="XP_028145600.1"/>
    </source>
</evidence>
<dbReference type="RefSeq" id="XP_028145600.1">
    <property type="nucleotide sequence ID" value="XM_028289799.1"/>
</dbReference>
<evidence type="ECO:0000256" key="1">
    <source>
        <dbReference type="SAM" id="Coils"/>
    </source>
</evidence>
<dbReference type="KEGG" id="dvv:114339169"/>
<dbReference type="InParanoid" id="A0A6P7GPA0"/>
<evidence type="ECO:0000313" key="3">
    <source>
        <dbReference type="EnsemblMetazoa" id="XP_028145600.1"/>
    </source>
</evidence>
<name>A0A6P7GPA0_DIAVI</name>
<evidence type="ECO:0000313" key="4">
    <source>
        <dbReference type="Proteomes" id="UP001652700"/>
    </source>
</evidence>